<evidence type="ECO:0000313" key="4">
    <source>
        <dbReference type="Proteomes" id="UP001303647"/>
    </source>
</evidence>
<keyword evidence="2" id="KW-1133">Transmembrane helix</keyword>
<gene>
    <name evidence="3" type="ORF">C7999DRAFT_14443</name>
</gene>
<evidence type="ECO:0000256" key="2">
    <source>
        <dbReference type="SAM" id="Phobius"/>
    </source>
</evidence>
<feature type="transmembrane region" description="Helical" evidence="2">
    <location>
        <begin position="127"/>
        <end position="151"/>
    </location>
</feature>
<dbReference type="EMBL" id="MU857652">
    <property type="protein sequence ID" value="KAK4247514.1"/>
    <property type="molecule type" value="Genomic_DNA"/>
</dbReference>
<keyword evidence="2" id="KW-0812">Transmembrane</keyword>
<evidence type="ECO:0000313" key="3">
    <source>
        <dbReference type="EMBL" id="KAK4247514.1"/>
    </source>
</evidence>
<dbReference type="AlphaFoldDB" id="A0AAN7CSI3"/>
<evidence type="ECO:0000256" key="1">
    <source>
        <dbReference type="SAM" id="MobiDB-lite"/>
    </source>
</evidence>
<keyword evidence="2" id="KW-0472">Membrane</keyword>
<feature type="transmembrane region" description="Helical" evidence="2">
    <location>
        <begin position="21"/>
        <end position="46"/>
    </location>
</feature>
<protein>
    <submittedName>
        <fullName evidence="3">Uncharacterized protein</fullName>
    </submittedName>
</protein>
<feature type="compositionally biased region" description="Basic and acidic residues" evidence="1">
    <location>
        <begin position="243"/>
        <end position="253"/>
    </location>
</feature>
<reference evidence="3" key="1">
    <citation type="journal article" date="2023" name="Mol. Phylogenet. Evol.">
        <title>Genome-scale phylogeny and comparative genomics of the fungal order Sordariales.</title>
        <authorList>
            <person name="Hensen N."/>
            <person name="Bonometti L."/>
            <person name="Westerberg I."/>
            <person name="Brannstrom I.O."/>
            <person name="Guillou S."/>
            <person name="Cros-Aarteil S."/>
            <person name="Calhoun S."/>
            <person name="Haridas S."/>
            <person name="Kuo A."/>
            <person name="Mondo S."/>
            <person name="Pangilinan J."/>
            <person name="Riley R."/>
            <person name="LaButti K."/>
            <person name="Andreopoulos B."/>
            <person name="Lipzen A."/>
            <person name="Chen C."/>
            <person name="Yan M."/>
            <person name="Daum C."/>
            <person name="Ng V."/>
            <person name="Clum A."/>
            <person name="Steindorff A."/>
            <person name="Ohm R.A."/>
            <person name="Martin F."/>
            <person name="Silar P."/>
            <person name="Natvig D.O."/>
            <person name="Lalanne C."/>
            <person name="Gautier V."/>
            <person name="Ament-Velasquez S.L."/>
            <person name="Kruys A."/>
            <person name="Hutchinson M.I."/>
            <person name="Powell A.J."/>
            <person name="Barry K."/>
            <person name="Miller A.N."/>
            <person name="Grigoriev I.V."/>
            <person name="Debuchy R."/>
            <person name="Gladieux P."/>
            <person name="Hiltunen Thoren M."/>
            <person name="Johannesson H."/>
        </authorList>
    </citation>
    <scope>NUCLEOTIDE SEQUENCE</scope>
    <source>
        <strain evidence="3">CBS 359.72</strain>
    </source>
</reference>
<feature type="region of interest" description="Disordered" evidence="1">
    <location>
        <begin position="231"/>
        <end position="266"/>
    </location>
</feature>
<keyword evidence="4" id="KW-1185">Reference proteome</keyword>
<name>A0AAN7CSI3_9PEZI</name>
<reference evidence="3" key="2">
    <citation type="submission" date="2023-05" db="EMBL/GenBank/DDBJ databases">
        <authorList>
            <consortium name="Lawrence Berkeley National Laboratory"/>
            <person name="Steindorff A."/>
            <person name="Hensen N."/>
            <person name="Bonometti L."/>
            <person name="Westerberg I."/>
            <person name="Brannstrom I.O."/>
            <person name="Guillou S."/>
            <person name="Cros-Aarteil S."/>
            <person name="Calhoun S."/>
            <person name="Haridas S."/>
            <person name="Kuo A."/>
            <person name="Mondo S."/>
            <person name="Pangilinan J."/>
            <person name="Riley R."/>
            <person name="Labutti K."/>
            <person name="Andreopoulos B."/>
            <person name="Lipzen A."/>
            <person name="Chen C."/>
            <person name="Yanf M."/>
            <person name="Daum C."/>
            <person name="Ng V."/>
            <person name="Clum A."/>
            <person name="Ohm R."/>
            <person name="Martin F."/>
            <person name="Silar P."/>
            <person name="Natvig D."/>
            <person name="Lalanne C."/>
            <person name="Gautier V."/>
            <person name="Ament-Velasquez S.L."/>
            <person name="Kruys A."/>
            <person name="Hutchinson M.I."/>
            <person name="Powell A.J."/>
            <person name="Barry K."/>
            <person name="Miller A.N."/>
            <person name="Grigoriev I.V."/>
            <person name="Debuchy R."/>
            <person name="Gladieux P."/>
            <person name="Thoren M.H."/>
            <person name="Johannesson H."/>
        </authorList>
    </citation>
    <scope>NUCLEOTIDE SEQUENCE</scope>
    <source>
        <strain evidence="3">CBS 359.72</strain>
    </source>
</reference>
<feature type="transmembrane region" description="Helical" evidence="2">
    <location>
        <begin position="100"/>
        <end position="121"/>
    </location>
</feature>
<proteinExistence type="predicted"/>
<organism evidence="3 4">
    <name type="scientific">Corynascus novoguineensis</name>
    <dbReference type="NCBI Taxonomy" id="1126955"/>
    <lineage>
        <taxon>Eukaryota</taxon>
        <taxon>Fungi</taxon>
        <taxon>Dikarya</taxon>
        <taxon>Ascomycota</taxon>
        <taxon>Pezizomycotina</taxon>
        <taxon>Sordariomycetes</taxon>
        <taxon>Sordariomycetidae</taxon>
        <taxon>Sordariales</taxon>
        <taxon>Chaetomiaceae</taxon>
        <taxon>Corynascus</taxon>
    </lineage>
</organism>
<sequence length="266" mass="29364">MSRPFIVGDSSPFLKRVLIPFWVIRILIMIIQITLYVLVIVGLDVFRDDLERLYDEYHTTLSYDAVFAISCVIMVIILLCLVLDIVCIVMRARRTLTPPFFLGVNIAQSTFYVVNFGLTMAGPRNGVASIVISVLILLSFLGLLVYASVIFHQYRTGSLNGGAYVPAGDPEVHNFVAETSYPPIADVPRPPRHSYTSDYPNQLSYGEGAQGYSTAGVGAPRGGAVANAAYEPFRPADGGTEESMQRQEYEMHQNSEQYGVHQRSAA</sequence>
<comment type="caution">
    <text evidence="3">The sequence shown here is derived from an EMBL/GenBank/DDBJ whole genome shotgun (WGS) entry which is preliminary data.</text>
</comment>
<accession>A0AAN7CSI3</accession>
<feature type="transmembrane region" description="Helical" evidence="2">
    <location>
        <begin position="66"/>
        <end position="88"/>
    </location>
</feature>
<dbReference type="Proteomes" id="UP001303647">
    <property type="component" value="Unassembled WGS sequence"/>
</dbReference>